<reference evidence="2" key="1">
    <citation type="journal article" date="2022" name="Int. J. Mol. Sci.">
        <title>Phenotypic and genotypic virulence characterisation of Staphylococcus pettenkoferi strains isolated from human bloodstream and diabetic foot infections.</title>
        <authorList>
            <person name="Magnan C."/>
        </authorList>
    </citation>
    <scope>NUCLEOTIDE SEQUENCE</scope>
    <source>
        <strain evidence="2">NSP020P</strain>
    </source>
</reference>
<keyword evidence="1" id="KW-0472">Membrane</keyword>
<protein>
    <submittedName>
        <fullName evidence="2">Uncharacterized protein</fullName>
    </submittedName>
</protein>
<evidence type="ECO:0000313" key="3">
    <source>
        <dbReference type="Proteomes" id="UP001081438"/>
    </source>
</evidence>
<proteinExistence type="predicted"/>
<feature type="transmembrane region" description="Helical" evidence="1">
    <location>
        <begin position="35"/>
        <end position="55"/>
    </location>
</feature>
<name>A0A9Q4D4H3_9STAP</name>
<feature type="transmembrane region" description="Helical" evidence="1">
    <location>
        <begin position="7"/>
        <end position="23"/>
    </location>
</feature>
<sequence>MRTLSTFLLLIVGSLAMVGYILYRLITNQPLITPTFWFGLALWGLVGIAFIVFLISRGMMYKIYKHDYHKAEQNYDLNLAANEYYYHAPRLAFANQTITVHGKPEMSFQLHTESKFQNWLYIYVGWPLTSIELTSADHRVELKRINPFSLRVRYYVYVDNQYVGIYRKKRLISEKAYFSKMAYKLITDNNKMIELDKGYESTVTQITHGRDKLLTAFKGQQDEIRYAIQVRGISQKLRVEKALSDLPVPIEILIALYVQTNLNSEEELKIFNNVAMGPMSGPRF</sequence>
<organism evidence="2 3">
    <name type="scientific">Staphylococcus pettenkoferi</name>
    <dbReference type="NCBI Taxonomy" id="170573"/>
    <lineage>
        <taxon>Bacteria</taxon>
        <taxon>Bacillati</taxon>
        <taxon>Bacillota</taxon>
        <taxon>Bacilli</taxon>
        <taxon>Bacillales</taxon>
        <taxon>Staphylococcaceae</taxon>
        <taxon>Staphylococcus</taxon>
    </lineage>
</organism>
<keyword evidence="1" id="KW-1133">Transmembrane helix</keyword>
<evidence type="ECO:0000256" key="1">
    <source>
        <dbReference type="SAM" id="Phobius"/>
    </source>
</evidence>
<dbReference type="EMBL" id="JANSKX010000009">
    <property type="protein sequence ID" value="MCY1594158.1"/>
    <property type="molecule type" value="Genomic_DNA"/>
</dbReference>
<dbReference type="RefSeq" id="WP_268210983.1">
    <property type="nucleotide sequence ID" value="NZ_JANSKK010000005.1"/>
</dbReference>
<comment type="caution">
    <text evidence="2">The sequence shown here is derived from an EMBL/GenBank/DDBJ whole genome shotgun (WGS) entry which is preliminary data.</text>
</comment>
<keyword evidence="1" id="KW-0812">Transmembrane</keyword>
<gene>
    <name evidence="2" type="ORF">NW112_02770</name>
</gene>
<evidence type="ECO:0000313" key="2">
    <source>
        <dbReference type="EMBL" id="MCY1594158.1"/>
    </source>
</evidence>
<accession>A0A9Q4D4H3</accession>
<dbReference type="AlphaFoldDB" id="A0A9Q4D4H3"/>
<dbReference type="Proteomes" id="UP001081438">
    <property type="component" value="Unassembled WGS sequence"/>
</dbReference>